<dbReference type="Gene3D" id="3.40.50.2300">
    <property type="match status" value="1"/>
</dbReference>
<organism evidence="2 3">
    <name type="scientific">Euroglyphus maynei</name>
    <name type="common">Mayne's house dust mite</name>
    <dbReference type="NCBI Taxonomy" id="6958"/>
    <lineage>
        <taxon>Eukaryota</taxon>
        <taxon>Metazoa</taxon>
        <taxon>Ecdysozoa</taxon>
        <taxon>Arthropoda</taxon>
        <taxon>Chelicerata</taxon>
        <taxon>Arachnida</taxon>
        <taxon>Acari</taxon>
        <taxon>Acariformes</taxon>
        <taxon>Sarcoptiformes</taxon>
        <taxon>Astigmata</taxon>
        <taxon>Psoroptidia</taxon>
        <taxon>Analgoidea</taxon>
        <taxon>Pyroglyphidae</taxon>
        <taxon>Pyroglyphinae</taxon>
        <taxon>Euroglyphus</taxon>
    </lineage>
</organism>
<sequence>MILKILLVFPLFLLEFITSTEYDSDVNQQQYNLINNPKIFNIGAILSESKHIQTFINGIQDAKNKSLPNDLELRSKAFEMSQNPIHTARDVCDELISSEVYAVIVSHPKHGKQSPTSVSFTCGFYNIPGN</sequence>
<protein>
    <submittedName>
        <fullName evidence="2">Uncharacterized protein</fullName>
    </submittedName>
</protein>
<comment type="caution">
    <text evidence="2">The sequence shown here is derived from an EMBL/GenBank/DDBJ whole genome shotgun (WGS) entry which is preliminary data.</text>
</comment>
<evidence type="ECO:0000256" key="1">
    <source>
        <dbReference type="SAM" id="SignalP"/>
    </source>
</evidence>
<feature type="signal peptide" evidence="1">
    <location>
        <begin position="1"/>
        <end position="22"/>
    </location>
</feature>
<proteinExistence type="predicted"/>
<evidence type="ECO:0000313" key="3">
    <source>
        <dbReference type="Proteomes" id="UP000194236"/>
    </source>
</evidence>
<gene>
    <name evidence="2" type="ORF">BLA29_002947</name>
</gene>
<accession>A0A1Y3BR08</accession>
<keyword evidence="3" id="KW-1185">Reference proteome</keyword>
<name>A0A1Y3BR08_EURMA</name>
<feature type="chain" id="PRO_5013186648" evidence="1">
    <location>
        <begin position="23"/>
        <end position="130"/>
    </location>
</feature>
<keyword evidence="1" id="KW-0732">Signal</keyword>
<dbReference type="Proteomes" id="UP000194236">
    <property type="component" value="Unassembled WGS sequence"/>
</dbReference>
<dbReference type="OrthoDB" id="5984008at2759"/>
<reference evidence="2 3" key="1">
    <citation type="submission" date="2017-03" db="EMBL/GenBank/DDBJ databases">
        <title>Genome Survey of Euroglyphus maynei.</title>
        <authorList>
            <person name="Arlian L.G."/>
            <person name="Morgan M.S."/>
            <person name="Rider S.D."/>
        </authorList>
    </citation>
    <scope>NUCLEOTIDE SEQUENCE [LARGE SCALE GENOMIC DNA]</scope>
    <source>
        <strain evidence="2">Arlian Lab</strain>
        <tissue evidence="2">Whole body</tissue>
    </source>
</reference>
<dbReference type="AlphaFoldDB" id="A0A1Y3BR08"/>
<dbReference type="EMBL" id="MUJZ01003825">
    <property type="protein sequence ID" value="OTF83411.1"/>
    <property type="molecule type" value="Genomic_DNA"/>
</dbReference>
<evidence type="ECO:0000313" key="2">
    <source>
        <dbReference type="EMBL" id="OTF83411.1"/>
    </source>
</evidence>